<evidence type="ECO:0000313" key="1">
    <source>
        <dbReference type="EMBL" id="MDN3689087.1"/>
    </source>
</evidence>
<accession>A0ABT8C9S3</accession>
<dbReference type="RefSeq" id="WP_163387466.1">
    <property type="nucleotide sequence ID" value="NZ_JAUFQS010000018.1"/>
</dbReference>
<keyword evidence="2" id="KW-1185">Reference proteome</keyword>
<proteinExistence type="predicted"/>
<name>A0ABT8C9S3_9BACT</name>
<reference evidence="2" key="1">
    <citation type="journal article" date="2019" name="Int. J. Syst. Evol. Microbiol.">
        <title>The Global Catalogue of Microorganisms (GCM) 10K type strain sequencing project: providing services to taxonomists for standard genome sequencing and annotation.</title>
        <authorList>
            <consortium name="The Broad Institute Genomics Platform"/>
            <consortium name="The Broad Institute Genome Sequencing Center for Infectious Disease"/>
            <person name="Wu L."/>
            <person name="Ma J."/>
        </authorList>
    </citation>
    <scope>NUCLEOTIDE SEQUENCE [LARGE SCALE GENOMIC DNA]</scope>
    <source>
        <strain evidence="2">CECT 7706</strain>
    </source>
</reference>
<dbReference type="Proteomes" id="UP001236663">
    <property type="component" value="Unassembled WGS sequence"/>
</dbReference>
<sequence length="80" mass="9320">MESNKLDIAENIFRMVKNLSADVKLEIISKITDSLKGTKKEIKDDSWKKLFGAWESEESAEEIIEEIRASRYTNRQIEDL</sequence>
<gene>
    <name evidence="1" type="ORF">QWZ15_14705</name>
</gene>
<organism evidence="1 2">
    <name type="scientific">Cyclobacterium jeungdonense</name>
    <dbReference type="NCBI Taxonomy" id="708087"/>
    <lineage>
        <taxon>Bacteria</taxon>
        <taxon>Pseudomonadati</taxon>
        <taxon>Bacteroidota</taxon>
        <taxon>Cytophagia</taxon>
        <taxon>Cytophagales</taxon>
        <taxon>Cyclobacteriaceae</taxon>
        <taxon>Cyclobacterium</taxon>
    </lineage>
</organism>
<evidence type="ECO:0008006" key="3">
    <source>
        <dbReference type="Google" id="ProtNLM"/>
    </source>
</evidence>
<comment type="caution">
    <text evidence="1">The sequence shown here is derived from an EMBL/GenBank/DDBJ whole genome shotgun (WGS) entry which is preliminary data.</text>
</comment>
<evidence type="ECO:0000313" key="2">
    <source>
        <dbReference type="Proteomes" id="UP001236663"/>
    </source>
</evidence>
<protein>
    <recommendedName>
        <fullName evidence="3">Addiction module component</fullName>
    </recommendedName>
</protein>
<dbReference type="EMBL" id="JAUFQS010000018">
    <property type="protein sequence ID" value="MDN3689087.1"/>
    <property type="molecule type" value="Genomic_DNA"/>
</dbReference>